<proteinExistence type="predicted"/>
<dbReference type="PANTHER" id="PTHR22907">
    <property type="entry name" value="GH04558P"/>
    <property type="match status" value="1"/>
</dbReference>
<dbReference type="InterPro" id="IPR051962">
    <property type="entry name" value="Cuticlin"/>
</dbReference>
<reference evidence="4" key="1">
    <citation type="submission" date="2012-08" db="EMBL/GenBank/DDBJ databases">
        <title>The Genome Sequence of Wuchereria bancrofti.</title>
        <authorList>
            <person name="Nutman T.B."/>
            <person name="Fink D.L."/>
            <person name="Russ C."/>
            <person name="Young S."/>
            <person name="Zeng Q."/>
            <person name="Koehrsen M."/>
            <person name="Alvarado L."/>
            <person name="Berlin A."/>
            <person name="Chapman S.B."/>
            <person name="Chen Z."/>
            <person name="Freedman E."/>
            <person name="Gellesch M."/>
            <person name="Goldberg J."/>
            <person name="Griggs A."/>
            <person name="Gujja S."/>
            <person name="Heilman E.R."/>
            <person name="Heiman D."/>
            <person name="Hepburn T."/>
            <person name="Howarth C."/>
            <person name="Jen D."/>
            <person name="Larson L."/>
            <person name="Lewis B."/>
            <person name="Mehta T."/>
            <person name="Park D."/>
            <person name="Pearson M."/>
            <person name="Roberts A."/>
            <person name="Saif S."/>
            <person name="Shea T."/>
            <person name="Shenoy N."/>
            <person name="Sisk P."/>
            <person name="Stolte C."/>
            <person name="Sykes S."/>
            <person name="Walk T."/>
            <person name="White J."/>
            <person name="Yandava C."/>
            <person name="Haas B."/>
            <person name="Henn M.R."/>
            <person name="Nusbaum C."/>
            <person name="Birren B."/>
        </authorList>
    </citation>
    <scope>NUCLEOTIDE SEQUENCE [LARGE SCALE GENOMIC DNA]</scope>
    <source>
        <strain evidence="4">NA</strain>
    </source>
</reference>
<gene>
    <name evidence="3" type="ORF">WUBG_16594</name>
</gene>
<dbReference type="Proteomes" id="UP000004810">
    <property type="component" value="Unassembled WGS sequence"/>
</dbReference>
<dbReference type="PANTHER" id="PTHR22907:SF54">
    <property type="entry name" value="GH04558P"/>
    <property type="match status" value="1"/>
</dbReference>
<sequence length="74" mass="8205">DLTTSMLESGHAMPQCSYTLHRDSPNGPVLRYGRVGDIVFHVWDCPSDVYAMLIHSCYILDGKGGEHQVINENG</sequence>
<evidence type="ECO:0000256" key="1">
    <source>
        <dbReference type="ARBA" id="ARBA00022729"/>
    </source>
</evidence>
<dbReference type="AlphaFoldDB" id="J9AEP3"/>
<dbReference type="EMBL" id="ADBV01016038">
    <property type="protein sequence ID" value="EJW72500.1"/>
    <property type="molecule type" value="Genomic_DNA"/>
</dbReference>
<dbReference type="Pfam" id="PF25301">
    <property type="entry name" value="CUT_C"/>
    <property type="match status" value="1"/>
</dbReference>
<comment type="caution">
    <text evidence="3">The sequence shown here is derived from an EMBL/GenBank/DDBJ whole genome shotgun (WGS) entry which is preliminary data.</text>
</comment>
<dbReference type="InterPro" id="IPR001507">
    <property type="entry name" value="ZP_dom"/>
</dbReference>
<evidence type="ECO:0000259" key="2">
    <source>
        <dbReference type="PROSITE" id="PS51034"/>
    </source>
</evidence>
<accession>J9AEP3</accession>
<protein>
    <recommendedName>
        <fullName evidence="2">ZP domain-containing protein</fullName>
    </recommendedName>
</protein>
<feature type="non-terminal residue" evidence="3">
    <location>
        <position position="1"/>
    </location>
</feature>
<feature type="domain" description="ZP" evidence="2">
    <location>
        <begin position="1"/>
        <end position="74"/>
    </location>
</feature>
<keyword evidence="1" id="KW-0732">Signal</keyword>
<organism evidence="3 4">
    <name type="scientific">Wuchereria bancrofti</name>
    <dbReference type="NCBI Taxonomy" id="6293"/>
    <lineage>
        <taxon>Eukaryota</taxon>
        <taxon>Metazoa</taxon>
        <taxon>Ecdysozoa</taxon>
        <taxon>Nematoda</taxon>
        <taxon>Chromadorea</taxon>
        <taxon>Rhabditida</taxon>
        <taxon>Spirurina</taxon>
        <taxon>Spiruromorpha</taxon>
        <taxon>Filarioidea</taxon>
        <taxon>Onchocercidae</taxon>
        <taxon>Wuchereria</taxon>
    </lineage>
</organism>
<evidence type="ECO:0000313" key="4">
    <source>
        <dbReference type="Proteomes" id="UP000004810"/>
    </source>
</evidence>
<dbReference type="InterPro" id="IPR057475">
    <property type="entry name" value="CUT_C"/>
</dbReference>
<name>J9AEP3_WUCBA</name>
<evidence type="ECO:0000313" key="3">
    <source>
        <dbReference type="EMBL" id="EJW72500.1"/>
    </source>
</evidence>
<dbReference type="PROSITE" id="PS51034">
    <property type="entry name" value="ZP_2"/>
    <property type="match status" value="1"/>
</dbReference>